<dbReference type="Pfam" id="PF16608">
    <property type="entry name" value="TNRC6-PABC_bdg"/>
    <property type="match status" value="1"/>
</dbReference>
<name>A0A8J7P0T5_ATRSP</name>
<dbReference type="GO" id="GO:0005654">
    <property type="term" value="C:nucleoplasm"/>
    <property type="evidence" value="ECO:0007669"/>
    <property type="project" value="TreeGrafter"/>
</dbReference>
<keyword evidence="10" id="KW-1185">Reference proteome</keyword>
<dbReference type="InterPro" id="IPR035979">
    <property type="entry name" value="RBD_domain_sf"/>
</dbReference>
<feature type="compositionally biased region" description="Gly residues" evidence="6">
    <location>
        <begin position="190"/>
        <end position="200"/>
    </location>
</feature>
<dbReference type="GO" id="GO:0005829">
    <property type="term" value="C:cytosol"/>
    <property type="evidence" value="ECO:0007669"/>
    <property type="project" value="UniProtKB-ARBA"/>
</dbReference>
<dbReference type="SUPFAM" id="SSF54928">
    <property type="entry name" value="RNA-binding domain, RBD"/>
    <property type="match status" value="1"/>
</dbReference>
<accession>A0A8J7P0T5</accession>
<sequence length="1345" mass="143284">MWAKSGGSEGSGESTGSRSDRMSGDVPRGRDRRKANPQGPVQNVISRSDLDPRVLSNTGWGQTPIRQNTAWDIEATSCNDKKTDNGTEAWGGSVSQASDSGGWGDGPGANSNDTSSVSGWADPKPAPGWGDTKGSSGQGGWEDNSAATGVGKSNQSWGSSKEDKSSTWSDAQKVKQGWMEGQKSNQGWGTPSGAGWGGDAPRGNHWGDPPKPGSGGWDSDSDRSGSGWSETGRAGSSNTWRGSGGGNSPNTAGPSGWGDPNKANNQGQGWGEPPKPSHPAQGWGDTGKPRNSPDWNKPQDVTAGPPSSWGTGTSQPGPSTPNKPSGWLGGPIPAPPKEEESTGWEEPSPESIRRKMEIDDGTSAWGDPSKYKYNNVNMWNKNSVADQETQASSQQQPPQPLPPPSAIPSKEKGWGEPYRAPPKAESSWGEPTGPPMAVDNGTSAWGKPMDTGTSWEEAGVESAGTGSWSGTAVGQQPPHKPGPKPMQDGWCGEEMPMPSMRHSSWEDEEDVEIGMWNNTPTQEMNQSGNWPSCMKKMPPKGNIKGGNKQDDVWINQFVKQFNNIGFSRESSDEPLKSNKMELPGGMLPDKRMDMDKHGLNIGEYNGVIGKSPGSRHQISKESSMERSPYFDKNVNPGFSGSNAAAQARSTQQPPAQPLNSSQPNLRAQVPPPLLSPQVPASLLKYPPNNGGLNPLFGPQQVAMLNQLSQLTQLSHISQLQRLLLQQKVQNQRNMPIGGRQQQDQQGRPLGTAHQMMPPPRHLDPSLMKQQQQQPSPQPSSLHQPGLKSYLENFMPHNASDLQKEQNTLNSFSNFPIGGFPSHPNLGQADSLLHQAVKHPLSGSDGSGCYPAGSSHSHSLFSPPLSNGHAGPGSPIYHRAGRTFASNENHTLSTRGLNSNLNVSNLDIGSISFKEPQSRLKKWTALDISVNPSLDQNSSKPGAIPSGLRLEDSPFGPYDFMNTSNSPVSPPGSVGDGWPNRAKSPHGSSNVNWPPEFRPGEPWKGYPNIDPETDPYVTPGSVINNLSINTVRDVDHLRDRNNGSTSSLNTTLPSTSAWSSIRASNYSGSLSSTAQSTSARNSDSKSTWSPGPVTNTSLAHELWKVPLPPKGITAPSRPPPGLTGQKPPSSWDNSSLRLGGGWGSSDSRYTPGSSWGDNSSGRTTNWLVLKNLTPQIDGSTLRTLCMQHGPLITFHLNLPHGNAVVCYSSKEEAAKAQKSLHMCVLGNTTILAEFASEEEISRFFAQGQSMTASPGWQALGVSQNRIGSIESSHPFSNRNDPNHWNGAGLSGAGSGDLHGTSLWGASNYSTSLWGNPSGSEGRGIGSPSPINSFLPVDHLTGAGDSI</sequence>
<comment type="caution">
    <text evidence="9">The sequence shown here is derived from an EMBL/GenBank/DDBJ whole genome shotgun (WGS) entry which is preliminary data.</text>
</comment>
<evidence type="ECO:0000256" key="5">
    <source>
        <dbReference type="ARBA" id="ARBA00023158"/>
    </source>
</evidence>
<feature type="compositionally biased region" description="Polar residues" evidence="6">
    <location>
        <begin position="145"/>
        <end position="159"/>
    </location>
</feature>
<proteinExistence type="inferred from homology"/>
<feature type="non-terminal residue" evidence="9">
    <location>
        <position position="1345"/>
    </location>
</feature>
<evidence type="ECO:0000313" key="10">
    <source>
        <dbReference type="Proteomes" id="UP000736164"/>
    </source>
</evidence>
<feature type="domain" description="TNRC6 PABC binding" evidence="8">
    <location>
        <begin position="894"/>
        <end position="1162"/>
    </location>
</feature>
<dbReference type="InterPro" id="IPR032226">
    <property type="entry name" value="TNRC6_PABC-bd"/>
</dbReference>
<feature type="compositionally biased region" description="Polar residues" evidence="6">
    <location>
        <begin position="55"/>
        <end position="70"/>
    </location>
</feature>
<gene>
    <name evidence="9" type="primary">Tnrc6a</name>
    <name evidence="9" type="ORF">GTO95_0009260</name>
</gene>
<keyword evidence="2" id="KW-0597">Phosphoprotein</keyword>
<protein>
    <submittedName>
        <fullName evidence="9">TNR6A protein</fullName>
    </submittedName>
</protein>
<feature type="compositionally biased region" description="Low complexity" evidence="6">
    <location>
        <begin position="853"/>
        <end position="865"/>
    </location>
</feature>
<dbReference type="Proteomes" id="UP000736164">
    <property type="component" value="Unassembled WGS sequence"/>
</dbReference>
<dbReference type="CDD" id="cd12711">
    <property type="entry name" value="RRM_TNRC6A"/>
    <property type="match status" value="1"/>
</dbReference>
<feature type="region of interest" description="Disordered" evidence="6">
    <location>
        <begin position="1315"/>
        <end position="1345"/>
    </location>
</feature>
<feature type="region of interest" description="Disordered" evidence="6">
    <location>
        <begin position="1268"/>
        <end position="1290"/>
    </location>
</feature>
<evidence type="ECO:0000259" key="8">
    <source>
        <dbReference type="Pfam" id="PF16608"/>
    </source>
</evidence>
<dbReference type="GO" id="GO:0003723">
    <property type="term" value="F:RNA binding"/>
    <property type="evidence" value="ECO:0007669"/>
    <property type="project" value="UniProtKB-KW"/>
</dbReference>
<evidence type="ECO:0000256" key="4">
    <source>
        <dbReference type="ARBA" id="ARBA00022884"/>
    </source>
</evidence>
<comment type="similarity">
    <text evidence="1">Belongs to the GW182 family.</text>
</comment>
<dbReference type="PANTHER" id="PTHR13020:SF28">
    <property type="entry name" value="TRINUCLEOTIDE REPEAT-CONTAINING GENE 6A PROTEIN"/>
    <property type="match status" value="1"/>
</dbReference>
<feature type="compositionally biased region" description="Polar residues" evidence="6">
    <location>
        <begin position="464"/>
        <end position="473"/>
    </location>
</feature>
<feature type="compositionally biased region" description="Polar residues" evidence="6">
    <location>
        <begin position="1268"/>
        <end position="1278"/>
    </location>
</feature>
<dbReference type="InterPro" id="IPR034924">
    <property type="entry name" value="TNRC6A_RRM"/>
</dbReference>
<dbReference type="InterPro" id="IPR052068">
    <property type="entry name" value="GW182_domain"/>
</dbReference>
<feature type="region of interest" description="Disordered" evidence="6">
    <location>
        <begin position="568"/>
        <end position="587"/>
    </location>
</feature>
<feature type="region of interest" description="Disordered" evidence="6">
    <location>
        <begin position="963"/>
        <end position="993"/>
    </location>
</feature>
<keyword evidence="5" id="KW-0943">RNA-mediated gene silencing</keyword>
<feature type="compositionally biased region" description="Basic and acidic residues" evidence="6">
    <location>
        <begin position="18"/>
        <end position="29"/>
    </location>
</feature>
<dbReference type="GO" id="GO:0000932">
    <property type="term" value="C:P-body"/>
    <property type="evidence" value="ECO:0007669"/>
    <property type="project" value="TreeGrafter"/>
</dbReference>
<evidence type="ECO:0000256" key="2">
    <source>
        <dbReference type="ARBA" id="ARBA00022553"/>
    </source>
</evidence>
<evidence type="ECO:0000256" key="6">
    <source>
        <dbReference type="SAM" id="MobiDB-lite"/>
    </source>
</evidence>
<feature type="non-terminal residue" evidence="9">
    <location>
        <position position="1"/>
    </location>
</feature>
<feature type="compositionally biased region" description="Low complexity" evidence="6">
    <location>
        <begin position="1066"/>
        <end position="1078"/>
    </location>
</feature>
<feature type="compositionally biased region" description="Low complexity" evidence="6">
    <location>
        <begin position="736"/>
        <end position="747"/>
    </location>
</feature>
<feature type="region of interest" description="Disordered" evidence="6">
    <location>
        <begin position="840"/>
        <end position="879"/>
    </location>
</feature>
<feature type="compositionally biased region" description="Polar residues" evidence="6">
    <location>
        <begin position="372"/>
        <end position="389"/>
    </location>
</feature>
<dbReference type="GO" id="GO:0006417">
    <property type="term" value="P:regulation of translation"/>
    <property type="evidence" value="ECO:0007669"/>
    <property type="project" value="UniProtKB-KW"/>
</dbReference>
<feature type="compositionally biased region" description="Polar residues" evidence="6">
    <location>
        <begin position="1079"/>
        <end position="1094"/>
    </location>
</feature>
<feature type="region of interest" description="Disordered" evidence="6">
    <location>
        <begin position="603"/>
        <end position="680"/>
    </location>
</feature>
<evidence type="ECO:0000313" key="9">
    <source>
        <dbReference type="EMBL" id="MBN3323352.1"/>
    </source>
</evidence>
<dbReference type="FunFam" id="3.30.70.330:FF:000011">
    <property type="entry name" value="trinucleotide repeat-containing gene 6A protein-like"/>
    <property type="match status" value="1"/>
</dbReference>
<organism evidence="9 10">
    <name type="scientific">Atractosteus spatula</name>
    <name type="common">Alligator gar</name>
    <name type="synonym">Lepisosteus spatula</name>
    <dbReference type="NCBI Taxonomy" id="7917"/>
    <lineage>
        <taxon>Eukaryota</taxon>
        <taxon>Metazoa</taxon>
        <taxon>Chordata</taxon>
        <taxon>Craniata</taxon>
        <taxon>Vertebrata</taxon>
        <taxon>Euteleostomi</taxon>
        <taxon>Actinopterygii</taxon>
        <taxon>Neopterygii</taxon>
        <taxon>Holostei</taxon>
        <taxon>Semionotiformes</taxon>
        <taxon>Lepisosteidae</taxon>
        <taxon>Atractosteus</taxon>
    </lineage>
</organism>
<dbReference type="EMBL" id="JAAWVO010064858">
    <property type="protein sequence ID" value="MBN3323352.1"/>
    <property type="molecule type" value="Genomic_DNA"/>
</dbReference>
<feature type="compositionally biased region" description="Basic and acidic residues" evidence="6">
    <location>
        <begin position="569"/>
        <end position="579"/>
    </location>
</feature>
<feature type="compositionally biased region" description="Polar residues" evidence="6">
    <location>
        <begin position="1056"/>
        <end position="1065"/>
    </location>
</feature>
<feature type="compositionally biased region" description="Low complexity" evidence="6">
    <location>
        <begin position="1043"/>
        <end position="1055"/>
    </location>
</feature>
<keyword evidence="3" id="KW-0810">Translation regulation</keyword>
<dbReference type="Gene3D" id="3.30.70.330">
    <property type="match status" value="1"/>
</dbReference>
<evidence type="ECO:0000256" key="3">
    <source>
        <dbReference type="ARBA" id="ARBA00022845"/>
    </source>
</evidence>
<dbReference type="InterPro" id="IPR012677">
    <property type="entry name" value="Nucleotide-bd_a/b_plait_sf"/>
</dbReference>
<evidence type="ECO:0000256" key="1">
    <source>
        <dbReference type="ARBA" id="ARBA00007302"/>
    </source>
</evidence>
<dbReference type="InterPro" id="IPR019486">
    <property type="entry name" value="Argonaute_hook_dom"/>
</dbReference>
<feature type="compositionally biased region" description="Polar residues" evidence="6">
    <location>
        <begin position="636"/>
        <end position="665"/>
    </location>
</feature>
<feature type="compositionally biased region" description="Polar residues" evidence="6">
    <location>
        <begin position="308"/>
        <end position="323"/>
    </location>
</feature>
<feature type="region of interest" description="Disordered" evidence="6">
    <location>
        <begin position="1106"/>
        <end position="1136"/>
    </location>
</feature>
<feature type="compositionally biased region" description="Low complexity" evidence="6">
    <location>
        <begin position="769"/>
        <end position="780"/>
    </location>
</feature>
<feature type="domain" description="Argonaute hook" evidence="7">
    <location>
        <begin position="437"/>
        <end position="553"/>
    </location>
</feature>
<dbReference type="GO" id="GO:0060213">
    <property type="term" value="P:positive regulation of nuclear-transcribed mRNA poly(A) tail shortening"/>
    <property type="evidence" value="ECO:0007669"/>
    <property type="project" value="TreeGrafter"/>
</dbReference>
<feature type="region of interest" description="Disordered" evidence="6">
    <location>
        <begin position="1036"/>
        <end position="1094"/>
    </location>
</feature>
<feature type="compositionally biased region" description="Pro residues" evidence="6">
    <location>
        <begin position="397"/>
        <end position="406"/>
    </location>
</feature>
<keyword evidence="4" id="KW-0694">RNA-binding</keyword>
<reference evidence="9" key="1">
    <citation type="journal article" date="2021" name="Cell">
        <title>Tracing the genetic footprints of vertebrate landing in non-teleost ray-finned fishes.</title>
        <authorList>
            <person name="Bi X."/>
            <person name="Wang K."/>
            <person name="Yang L."/>
            <person name="Pan H."/>
            <person name="Jiang H."/>
            <person name="Wei Q."/>
            <person name="Fang M."/>
            <person name="Yu H."/>
            <person name="Zhu C."/>
            <person name="Cai Y."/>
            <person name="He Y."/>
            <person name="Gan X."/>
            <person name="Zeng H."/>
            <person name="Yu D."/>
            <person name="Zhu Y."/>
            <person name="Jiang H."/>
            <person name="Qiu Q."/>
            <person name="Yang H."/>
            <person name="Zhang Y.E."/>
            <person name="Wang W."/>
            <person name="Zhu M."/>
            <person name="He S."/>
            <person name="Zhang G."/>
        </authorList>
    </citation>
    <scope>NUCLEOTIDE SEQUENCE</scope>
    <source>
        <strain evidence="9">Allg_001</strain>
    </source>
</reference>
<dbReference type="PANTHER" id="PTHR13020">
    <property type="entry name" value="TRINUCLEOTIDE REPEAT-CONTAINING GENE 6"/>
    <property type="match status" value="1"/>
</dbReference>
<evidence type="ECO:0000259" key="7">
    <source>
        <dbReference type="Pfam" id="PF10427"/>
    </source>
</evidence>
<feature type="compositionally biased region" description="Polar residues" evidence="6">
    <location>
        <begin position="109"/>
        <end position="118"/>
    </location>
</feature>
<dbReference type="Pfam" id="PF10427">
    <property type="entry name" value="Ago_hook"/>
    <property type="match status" value="1"/>
</dbReference>
<feature type="region of interest" description="Disordered" evidence="6">
    <location>
        <begin position="736"/>
        <end position="785"/>
    </location>
</feature>
<feature type="region of interest" description="Disordered" evidence="6">
    <location>
        <begin position="1"/>
        <end position="501"/>
    </location>
</feature>
<dbReference type="GO" id="GO:0035195">
    <property type="term" value="P:miRNA-mediated post-transcriptional gene silencing"/>
    <property type="evidence" value="ECO:0007669"/>
    <property type="project" value="TreeGrafter"/>
</dbReference>